<reference evidence="4 5" key="1">
    <citation type="submission" date="2015-09" db="EMBL/GenBank/DDBJ databases">
        <authorList>
            <consortium name="Pathogen Informatics"/>
        </authorList>
    </citation>
    <scope>NUCLEOTIDE SEQUENCE [LARGE SCALE GENOMIC DNA]</scope>
    <source>
        <strain evidence="4 5">2789STDY5608872</strain>
    </source>
</reference>
<dbReference type="RefSeq" id="WP_057319996.1">
    <property type="nucleotide sequence ID" value="NZ_CYXP01000013.1"/>
</dbReference>
<organism evidence="4 5">
    <name type="scientific">Parabacteroides distasonis</name>
    <dbReference type="NCBI Taxonomy" id="823"/>
    <lineage>
        <taxon>Bacteria</taxon>
        <taxon>Pseudomonadati</taxon>
        <taxon>Bacteroidota</taxon>
        <taxon>Bacteroidia</taxon>
        <taxon>Bacteroidales</taxon>
        <taxon>Tannerellaceae</taxon>
        <taxon>Parabacteroides</taxon>
    </lineage>
</organism>
<dbReference type="SUPFAM" id="SSF53448">
    <property type="entry name" value="Nucleotide-diphospho-sugar transferases"/>
    <property type="match status" value="1"/>
</dbReference>
<dbReference type="Proteomes" id="UP000095591">
    <property type="component" value="Unassembled WGS sequence"/>
</dbReference>
<name>A0A173W0Q1_PARDI</name>
<evidence type="ECO:0000256" key="3">
    <source>
        <dbReference type="ARBA" id="ARBA00022723"/>
    </source>
</evidence>
<dbReference type="AlphaFoldDB" id="A0A173W0Q1"/>
<dbReference type="InterPro" id="IPR050748">
    <property type="entry name" value="Glycosyltrans_8_dom-fam"/>
</dbReference>
<dbReference type="GO" id="GO:0016757">
    <property type="term" value="F:glycosyltransferase activity"/>
    <property type="evidence" value="ECO:0007669"/>
    <property type="project" value="UniProtKB-KW"/>
</dbReference>
<evidence type="ECO:0000256" key="2">
    <source>
        <dbReference type="ARBA" id="ARBA00022679"/>
    </source>
</evidence>
<proteinExistence type="predicted"/>
<evidence type="ECO:0000313" key="4">
    <source>
        <dbReference type="EMBL" id="CUN32904.1"/>
    </source>
</evidence>
<evidence type="ECO:0000256" key="1">
    <source>
        <dbReference type="ARBA" id="ARBA00022676"/>
    </source>
</evidence>
<dbReference type="InterPro" id="IPR002495">
    <property type="entry name" value="Glyco_trans_8"/>
</dbReference>
<keyword evidence="2" id="KW-0808">Transferase</keyword>
<dbReference type="GO" id="GO:0046872">
    <property type="term" value="F:metal ion binding"/>
    <property type="evidence" value="ECO:0007669"/>
    <property type="project" value="UniProtKB-KW"/>
</dbReference>
<accession>A0A173W0Q1</accession>
<protein>
    <submittedName>
        <fullName evidence="4">General stress protein A</fullName>
    </submittedName>
</protein>
<dbReference type="Pfam" id="PF01501">
    <property type="entry name" value="Glyco_transf_8"/>
    <property type="match status" value="1"/>
</dbReference>
<dbReference type="PANTHER" id="PTHR13778:SF47">
    <property type="entry name" value="LIPOPOLYSACCHARIDE 1,3-GALACTOSYLTRANSFERASE"/>
    <property type="match status" value="1"/>
</dbReference>
<dbReference type="CDD" id="cd04194">
    <property type="entry name" value="GT8_A4GalT_like"/>
    <property type="match status" value="1"/>
</dbReference>
<dbReference type="InterPro" id="IPR029044">
    <property type="entry name" value="Nucleotide-diphossugar_trans"/>
</dbReference>
<dbReference type="Gene3D" id="3.90.550.10">
    <property type="entry name" value="Spore Coat Polysaccharide Biosynthesis Protein SpsA, Chain A"/>
    <property type="match status" value="1"/>
</dbReference>
<keyword evidence="3" id="KW-0479">Metal-binding</keyword>
<dbReference type="EMBL" id="CYXP01000013">
    <property type="protein sequence ID" value="CUN32904.1"/>
    <property type="molecule type" value="Genomic_DNA"/>
</dbReference>
<sequence>MNQKVRYHVACCTDDNYVQACGVLLCSLFENNPNSRFHVHILIEEISETNKQLFLSLVTVYDVLCTFHVVDVSRLEGVRFRDKIPLTKAAYYRLLLASILDESVLKVLYLDCDMVVAGDVSPLFRLELNGYALAAVRDCKTIPLSETHRFQLDFSYEDDYFNSGLMMVNLDFWRKERVEPLLLEYAKRERIVFFHDQDALNYVFKGKWFRISPKWNRMNMVVMDFSVFQTKKDKREYVEDVRIIHYATLGDLKPWKNISLIPLRCEYLRYKALTPWKNEPLQPVKTSKAFLYGVLLSFYIDDFFTRSPLLLKIPYTIVKDTLYFIYCLLKHKPYFY</sequence>
<evidence type="ECO:0000313" key="5">
    <source>
        <dbReference type="Proteomes" id="UP000095591"/>
    </source>
</evidence>
<keyword evidence="1" id="KW-0328">Glycosyltransferase</keyword>
<dbReference type="PANTHER" id="PTHR13778">
    <property type="entry name" value="GLYCOSYLTRANSFERASE 8 DOMAIN-CONTAINING PROTEIN"/>
    <property type="match status" value="1"/>
</dbReference>
<gene>
    <name evidence="4" type="primary">gspA_2</name>
    <name evidence="4" type="ORF">ERS852429_04185</name>
</gene>